<feature type="domain" description="Fibronectin type-III" evidence="6">
    <location>
        <begin position="33"/>
        <end position="120"/>
    </location>
</feature>
<evidence type="ECO:0000259" key="6">
    <source>
        <dbReference type="PROSITE" id="PS50853"/>
    </source>
</evidence>
<evidence type="ECO:0000313" key="8">
    <source>
        <dbReference type="Proteomes" id="UP000664167"/>
    </source>
</evidence>
<keyword evidence="2" id="KW-0378">Hydrolase</keyword>
<dbReference type="PROSITE" id="PS50853">
    <property type="entry name" value="FN3"/>
    <property type="match status" value="3"/>
</dbReference>
<keyword evidence="2" id="KW-0326">Glycosidase</keyword>
<sequence length="319" mass="33080">MRVRRIPILAAAALGLLLTACSGPQPDTQAPPAPGGVTVQASSATSAHVMWGQAAKGDGVTRYEVYRTGVKVKTVPATTTMVDIGGLTASSAYTFTVRALDAADNVSPPSGPAPVALPAQVPDDHKSPTAPGSLRAQADGARAATLVWGGSRDNVRVTSYDIYQGQSKIHTVGGNATAAHLTGLRPATVYTFTVRARDGADNASSPSPSADLTTASAPGQGPSTEPTAFTAKARTTKGERAVELAWTVPRTGGEVTEYQMYLDGRLTTTIAWGAAAPQDRATYRFVVQEKPGTSYAVKIRAKLPDGDWGTFSAERSVTP</sequence>
<gene>
    <name evidence="7" type="ORF">J0695_29870</name>
</gene>
<proteinExistence type="predicted"/>
<reference evidence="7" key="1">
    <citation type="submission" date="2021-03" db="EMBL/GenBank/DDBJ databases">
        <title>Streptomyces poriferae sp. nov., a novel marine sponge-derived Actinobacteria species with anti-MRSA activity.</title>
        <authorList>
            <person name="Sandoval-Powers M."/>
            <person name="Kralova S."/>
            <person name="Nguyen G.-S."/>
            <person name="Fawwal D."/>
            <person name="Degnes K."/>
            <person name="Klinkenberg G."/>
            <person name="Sletta H."/>
            <person name="Wentzel A."/>
            <person name="Liles M.R."/>
        </authorList>
    </citation>
    <scope>NUCLEOTIDE SEQUENCE</scope>
    <source>
        <strain evidence="7">DSM 41794</strain>
    </source>
</reference>
<evidence type="ECO:0000256" key="2">
    <source>
        <dbReference type="ARBA" id="ARBA00023295"/>
    </source>
</evidence>
<dbReference type="InterPro" id="IPR050991">
    <property type="entry name" value="ECM_Regulatory_Proteins"/>
</dbReference>
<feature type="region of interest" description="Disordered" evidence="4">
    <location>
        <begin position="199"/>
        <end position="234"/>
    </location>
</feature>
<dbReference type="InterPro" id="IPR036116">
    <property type="entry name" value="FN3_sf"/>
</dbReference>
<keyword evidence="3" id="KW-0624">Polysaccharide degradation</keyword>
<dbReference type="SUPFAM" id="SSF49265">
    <property type="entry name" value="Fibronectin type III"/>
    <property type="match status" value="2"/>
</dbReference>
<feature type="domain" description="Fibronectin type-III" evidence="6">
    <location>
        <begin position="130"/>
        <end position="217"/>
    </location>
</feature>
<keyword evidence="8" id="KW-1185">Reference proteome</keyword>
<comment type="caution">
    <text evidence="7">The sequence shown here is derived from an EMBL/GenBank/DDBJ whole genome shotgun (WGS) entry which is preliminary data.</text>
</comment>
<keyword evidence="1" id="KW-0677">Repeat</keyword>
<accession>A0A939FD02</accession>
<dbReference type="EMBL" id="JAFLRJ010000340">
    <property type="protein sequence ID" value="MBO0515951.1"/>
    <property type="molecule type" value="Genomic_DNA"/>
</dbReference>
<dbReference type="InterPro" id="IPR013783">
    <property type="entry name" value="Ig-like_fold"/>
</dbReference>
<dbReference type="Pfam" id="PF00041">
    <property type="entry name" value="fn3"/>
    <property type="match status" value="2"/>
</dbReference>
<protein>
    <submittedName>
        <fullName evidence="7">Fibronectin type III domain-containing protein</fullName>
    </submittedName>
</protein>
<keyword evidence="5" id="KW-0732">Signal</keyword>
<name>A0A939FD02_9ACTN</name>
<evidence type="ECO:0000256" key="5">
    <source>
        <dbReference type="SAM" id="SignalP"/>
    </source>
</evidence>
<feature type="compositionally biased region" description="Polar residues" evidence="4">
    <location>
        <begin position="211"/>
        <end position="227"/>
    </location>
</feature>
<dbReference type="GO" id="GO:0000272">
    <property type="term" value="P:polysaccharide catabolic process"/>
    <property type="evidence" value="ECO:0007669"/>
    <property type="project" value="UniProtKB-KW"/>
</dbReference>
<feature type="domain" description="Fibronectin type-III" evidence="6">
    <location>
        <begin position="225"/>
        <end position="319"/>
    </location>
</feature>
<feature type="signal peptide" evidence="5">
    <location>
        <begin position="1"/>
        <end position="22"/>
    </location>
</feature>
<evidence type="ECO:0000256" key="1">
    <source>
        <dbReference type="ARBA" id="ARBA00022737"/>
    </source>
</evidence>
<dbReference type="AlphaFoldDB" id="A0A939FD02"/>
<dbReference type="PROSITE" id="PS51257">
    <property type="entry name" value="PROKAR_LIPOPROTEIN"/>
    <property type="match status" value="1"/>
</dbReference>
<dbReference type="InterPro" id="IPR003961">
    <property type="entry name" value="FN3_dom"/>
</dbReference>
<dbReference type="PANTHER" id="PTHR46708:SF2">
    <property type="entry name" value="FIBRONECTIN TYPE-III DOMAIN-CONTAINING PROTEIN"/>
    <property type="match status" value="1"/>
</dbReference>
<dbReference type="CDD" id="cd00063">
    <property type="entry name" value="FN3"/>
    <property type="match status" value="3"/>
</dbReference>
<feature type="chain" id="PRO_5038624756" evidence="5">
    <location>
        <begin position="23"/>
        <end position="319"/>
    </location>
</feature>
<organism evidence="7 8">
    <name type="scientific">Streptomyces beijiangensis</name>
    <dbReference type="NCBI Taxonomy" id="163361"/>
    <lineage>
        <taxon>Bacteria</taxon>
        <taxon>Bacillati</taxon>
        <taxon>Actinomycetota</taxon>
        <taxon>Actinomycetes</taxon>
        <taxon>Kitasatosporales</taxon>
        <taxon>Streptomycetaceae</taxon>
        <taxon>Streptomyces</taxon>
    </lineage>
</organism>
<feature type="region of interest" description="Disordered" evidence="4">
    <location>
        <begin position="106"/>
        <end position="137"/>
    </location>
</feature>
<dbReference type="Proteomes" id="UP000664167">
    <property type="component" value="Unassembled WGS sequence"/>
</dbReference>
<evidence type="ECO:0000256" key="3">
    <source>
        <dbReference type="ARBA" id="ARBA00023326"/>
    </source>
</evidence>
<evidence type="ECO:0000313" key="7">
    <source>
        <dbReference type="EMBL" id="MBO0515951.1"/>
    </source>
</evidence>
<evidence type="ECO:0000256" key="4">
    <source>
        <dbReference type="SAM" id="MobiDB-lite"/>
    </source>
</evidence>
<dbReference type="GO" id="GO:0016798">
    <property type="term" value="F:hydrolase activity, acting on glycosyl bonds"/>
    <property type="evidence" value="ECO:0007669"/>
    <property type="project" value="UniProtKB-KW"/>
</dbReference>
<dbReference type="Gene3D" id="2.60.40.10">
    <property type="entry name" value="Immunoglobulins"/>
    <property type="match status" value="3"/>
</dbReference>
<keyword evidence="3" id="KW-0119">Carbohydrate metabolism</keyword>
<dbReference type="SMART" id="SM00060">
    <property type="entry name" value="FN3"/>
    <property type="match status" value="3"/>
</dbReference>
<dbReference type="PANTHER" id="PTHR46708">
    <property type="entry name" value="TENASCIN"/>
    <property type="match status" value="1"/>
</dbReference>